<accession>A0A2T1FR72</accession>
<evidence type="ECO:0000256" key="1">
    <source>
        <dbReference type="SAM" id="Phobius"/>
    </source>
</evidence>
<keyword evidence="2" id="KW-0732">Signal</keyword>
<dbReference type="RefSeq" id="WP_106310985.1">
    <property type="nucleotide sequence ID" value="NZ_PVWO01000458.1"/>
</dbReference>
<evidence type="ECO:0000313" key="4">
    <source>
        <dbReference type="Proteomes" id="UP000238937"/>
    </source>
</evidence>
<feature type="transmembrane region" description="Helical" evidence="1">
    <location>
        <begin position="58"/>
        <end position="77"/>
    </location>
</feature>
<feature type="signal peptide" evidence="2">
    <location>
        <begin position="1"/>
        <end position="21"/>
    </location>
</feature>
<dbReference type="Proteomes" id="UP000238937">
    <property type="component" value="Unassembled WGS sequence"/>
</dbReference>
<comment type="caution">
    <text evidence="3">The sequence shown here is derived from an EMBL/GenBank/DDBJ whole genome shotgun (WGS) entry which is preliminary data.</text>
</comment>
<keyword evidence="1" id="KW-0812">Transmembrane</keyword>
<organism evidence="3 4">
    <name type="scientific">Chamaesiphon polymorphus CCALA 037</name>
    <dbReference type="NCBI Taxonomy" id="2107692"/>
    <lineage>
        <taxon>Bacteria</taxon>
        <taxon>Bacillati</taxon>
        <taxon>Cyanobacteriota</taxon>
        <taxon>Cyanophyceae</taxon>
        <taxon>Gomontiellales</taxon>
        <taxon>Chamaesiphonaceae</taxon>
        <taxon>Chamaesiphon</taxon>
    </lineage>
</organism>
<keyword evidence="4" id="KW-1185">Reference proteome</keyword>
<protein>
    <recommendedName>
        <fullName evidence="5">CcmD family protein</fullName>
    </recommendedName>
</protein>
<feature type="chain" id="PRO_5015625161" description="CcmD family protein" evidence="2">
    <location>
        <begin position="22"/>
        <end position="99"/>
    </location>
</feature>
<evidence type="ECO:0000256" key="2">
    <source>
        <dbReference type="SAM" id="SignalP"/>
    </source>
</evidence>
<gene>
    <name evidence="3" type="ORF">C7B77_24285</name>
</gene>
<dbReference type="AlphaFoldDB" id="A0A2T1FR72"/>
<dbReference type="EMBL" id="PVWO01000458">
    <property type="protein sequence ID" value="PSB47486.1"/>
    <property type="molecule type" value="Genomic_DNA"/>
</dbReference>
<proteinExistence type="predicted"/>
<reference evidence="3 4" key="1">
    <citation type="submission" date="2018-03" db="EMBL/GenBank/DDBJ databases">
        <title>The ancient ancestry and fast evolution of plastids.</title>
        <authorList>
            <person name="Moore K.R."/>
            <person name="Magnabosco C."/>
            <person name="Momper L."/>
            <person name="Gold D.A."/>
            <person name="Bosak T."/>
            <person name="Fournier G.P."/>
        </authorList>
    </citation>
    <scope>NUCLEOTIDE SEQUENCE [LARGE SCALE GENOMIC DNA]</scope>
    <source>
        <strain evidence="3 4">CCALA 037</strain>
    </source>
</reference>
<keyword evidence="1" id="KW-1133">Transmembrane helix</keyword>
<keyword evidence="1" id="KW-0472">Membrane</keyword>
<dbReference type="OrthoDB" id="9846727at2"/>
<evidence type="ECO:0008006" key="5">
    <source>
        <dbReference type="Google" id="ProtNLM"/>
    </source>
</evidence>
<sequence length="99" mass="10986">MTIKHLTPVLFGLILSGGIMAAATTVQPQIGLDRDLQAQNSATLSTATTQQLERVSDFVLRLVYFGLPSTLIFAVLLHNQRKQQQTQLVAQLVRIRDKK</sequence>
<name>A0A2T1FR72_9CYAN</name>
<evidence type="ECO:0000313" key="3">
    <source>
        <dbReference type="EMBL" id="PSB47486.1"/>
    </source>
</evidence>